<dbReference type="InterPro" id="IPR000210">
    <property type="entry name" value="BTB/POZ_dom"/>
</dbReference>
<evidence type="ECO:0000256" key="1">
    <source>
        <dbReference type="SAM" id="MobiDB-lite"/>
    </source>
</evidence>
<dbReference type="Proteomes" id="UP000275078">
    <property type="component" value="Unassembled WGS sequence"/>
</dbReference>
<feature type="region of interest" description="Disordered" evidence="1">
    <location>
        <begin position="234"/>
        <end position="261"/>
    </location>
</feature>
<feature type="region of interest" description="Disordered" evidence="1">
    <location>
        <begin position="1"/>
        <end position="30"/>
    </location>
</feature>
<feature type="compositionally biased region" description="Basic and acidic residues" evidence="1">
    <location>
        <begin position="240"/>
        <end position="250"/>
    </location>
</feature>
<keyword evidence="4" id="KW-1185">Reference proteome</keyword>
<dbReference type="CDD" id="cd18186">
    <property type="entry name" value="BTB_POZ_ZBTB_KLHL-like"/>
    <property type="match status" value="1"/>
</dbReference>
<sequence length="273" mass="30817">MTTRKSVKRSFTESQHATDDDSTTPKRVRHARVSASLKDANLAMLASGDYSDLVLKCDGVEIKVHKMILCSQSEFFHGCMASSWKESSSNEIELPEESLDDVKGMLQYLYSGDFPEQSKVPVDHLMEYVRMFALADKYGIPGLRILVEDKIQEYANGGLNIVVVMDALEFCSLQLSGVPGIEKVTDILLSCLPEVIPYIIDHGNDFEEMVERLKGHPQLLARLLEMICRKGLRKPSSSTRSRETWREGCRQPDSSYKVSFDEGEGEEYSLLEY</sequence>
<feature type="domain" description="BTB" evidence="2">
    <location>
        <begin position="51"/>
        <end position="118"/>
    </location>
</feature>
<evidence type="ECO:0000313" key="3">
    <source>
        <dbReference type="EMBL" id="RPA72590.1"/>
    </source>
</evidence>
<dbReference type="Gene3D" id="3.30.710.10">
    <property type="entry name" value="Potassium Channel Kv1.1, Chain A"/>
    <property type="match status" value="1"/>
</dbReference>
<protein>
    <submittedName>
        <fullName evidence="3">POZ domain-containing protein</fullName>
    </submittedName>
</protein>
<dbReference type="PANTHER" id="PTHR47843">
    <property type="entry name" value="BTB DOMAIN-CONTAINING PROTEIN-RELATED"/>
    <property type="match status" value="1"/>
</dbReference>
<dbReference type="STRING" id="1160509.A0A3N4HL34"/>
<evidence type="ECO:0000259" key="2">
    <source>
        <dbReference type="PROSITE" id="PS50097"/>
    </source>
</evidence>
<dbReference type="PROSITE" id="PS50097">
    <property type="entry name" value="BTB"/>
    <property type="match status" value="1"/>
</dbReference>
<dbReference type="EMBL" id="ML119855">
    <property type="protein sequence ID" value="RPA72590.1"/>
    <property type="molecule type" value="Genomic_DNA"/>
</dbReference>
<dbReference type="SMART" id="SM00225">
    <property type="entry name" value="BTB"/>
    <property type="match status" value="1"/>
</dbReference>
<dbReference type="Pfam" id="PF00651">
    <property type="entry name" value="BTB"/>
    <property type="match status" value="1"/>
</dbReference>
<evidence type="ECO:0000313" key="4">
    <source>
        <dbReference type="Proteomes" id="UP000275078"/>
    </source>
</evidence>
<organism evidence="3 4">
    <name type="scientific">Ascobolus immersus RN42</name>
    <dbReference type="NCBI Taxonomy" id="1160509"/>
    <lineage>
        <taxon>Eukaryota</taxon>
        <taxon>Fungi</taxon>
        <taxon>Dikarya</taxon>
        <taxon>Ascomycota</taxon>
        <taxon>Pezizomycotina</taxon>
        <taxon>Pezizomycetes</taxon>
        <taxon>Pezizales</taxon>
        <taxon>Ascobolaceae</taxon>
        <taxon>Ascobolus</taxon>
    </lineage>
</organism>
<gene>
    <name evidence="3" type="ORF">BJ508DRAFT_381483</name>
</gene>
<dbReference type="InterPro" id="IPR011333">
    <property type="entry name" value="SKP1/BTB/POZ_sf"/>
</dbReference>
<accession>A0A3N4HL34</accession>
<reference evidence="3 4" key="1">
    <citation type="journal article" date="2018" name="Nat. Ecol. Evol.">
        <title>Pezizomycetes genomes reveal the molecular basis of ectomycorrhizal truffle lifestyle.</title>
        <authorList>
            <person name="Murat C."/>
            <person name="Payen T."/>
            <person name="Noel B."/>
            <person name="Kuo A."/>
            <person name="Morin E."/>
            <person name="Chen J."/>
            <person name="Kohler A."/>
            <person name="Krizsan K."/>
            <person name="Balestrini R."/>
            <person name="Da Silva C."/>
            <person name="Montanini B."/>
            <person name="Hainaut M."/>
            <person name="Levati E."/>
            <person name="Barry K.W."/>
            <person name="Belfiori B."/>
            <person name="Cichocki N."/>
            <person name="Clum A."/>
            <person name="Dockter R.B."/>
            <person name="Fauchery L."/>
            <person name="Guy J."/>
            <person name="Iotti M."/>
            <person name="Le Tacon F."/>
            <person name="Lindquist E.A."/>
            <person name="Lipzen A."/>
            <person name="Malagnac F."/>
            <person name="Mello A."/>
            <person name="Molinier V."/>
            <person name="Miyauchi S."/>
            <person name="Poulain J."/>
            <person name="Riccioni C."/>
            <person name="Rubini A."/>
            <person name="Sitrit Y."/>
            <person name="Splivallo R."/>
            <person name="Traeger S."/>
            <person name="Wang M."/>
            <person name="Zifcakova L."/>
            <person name="Wipf D."/>
            <person name="Zambonelli A."/>
            <person name="Paolocci F."/>
            <person name="Nowrousian M."/>
            <person name="Ottonello S."/>
            <person name="Baldrian P."/>
            <person name="Spatafora J.W."/>
            <person name="Henrissat B."/>
            <person name="Nagy L.G."/>
            <person name="Aury J.M."/>
            <person name="Wincker P."/>
            <person name="Grigoriev I.V."/>
            <person name="Bonfante P."/>
            <person name="Martin F.M."/>
        </authorList>
    </citation>
    <scope>NUCLEOTIDE SEQUENCE [LARGE SCALE GENOMIC DNA]</scope>
    <source>
        <strain evidence="3 4">RN42</strain>
    </source>
</reference>
<name>A0A3N4HL34_ASCIM</name>
<dbReference type="PANTHER" id="PTHR47843:SF5">
    <property type="entry name" value="BTB_POZ DOMAIN PROTEIN"/>
    <property type="match status" value="1"/>
</dbReference>
<dbReference type="OrthoDB" id="6359816at2759"/>
<proteinExistence type="predicted"/>
<dbReference type="AlphaFoldDB" id="A0A3N4HL34"/>
<dbReference type="SUPFAM" id="SSF54695">
    <property type="entry name" value="POZ domain"/>
    <property type="match status" value="1"/>
</dbReference>